<dbReference type="eggNOG" id="KOG1708">
    <property type="taxonomic scope" value="Eukaryota"/>
</dbReference>
<dbReference type="CDD" id="cd06089">
    <property type="entry name" value="KOW_RPL26"/>
    <property type="match status" value="1"/>
</dbReference>
<dbReference type="InterPro" id="IPR041988">
    <property type="entry name" value="Ribosomal_uL24_KOW"/>
</dbReference>
<dbReference type="NCBIfam" id="TIGR01079">
    <property type="entry name" value="rplX_bact"/>
    <property type="match status" value="1"/>
</dbReference>
<evidence type="ECO:0000256" key="5">
    <source>
        <dbReference type="ARBA" id="ARBA00023128"/>
    </source>
</evidence>
<keyword evidence="12" id="KW-1185">Reference proteome</keyword>
<comment type="subcellular location">
    <subcellularLocation>
        <location evidence="1">Mitochondrion</location>
    </subcellularLocation>
</comment>
<dbReference type="KEGG" id="mde:101893735"/>
<dbReference type="GO" id="GO:0005739">
    <property type="term" value="C:mitochondrion"/>
    <property type="evidence" value="ECO:0007669"/>
    <property type="project" value="UniProtKB-SubCell"/>
</dbReference>
<evidence type="ECO:0000313" key="12">
    <source>
        <dbReference type="Proteomes" id="UP001652621"/>
    </source>
</evidence>
<evidence type="ECO:0000256" key="4">
    <source>
        <dbReference type="ARBA" id="ARBA00022980"/>
    </source>
</evidence>
<dbReference type="STRING" id="7370.A0A1I8MFY7"/>
<dbReference type="VEuPathDB" id="VectorBase:MDOA004498"/>
<dbReference type="Proteomes" id="UP001652621">
    <property type="component" value="Unplaced"/>
</dbReference>
<evidence type="ECO:0000256" key="8">
    <source>
        <dbReference type="ARBA" id="ARBA00035357"/>
    </source>
</evidence>
<dbReference type="GO" id="GO:0003735">
    <property type="term" value="F:structural constituent of ribosome"/>
    <property type="evidence" value="ECO:0007669"/>
    <property type="project" value="InterPro"/>
</dbReference>
<evidence type="ECO:0000256" key="2">
    <source>
        <dbReference type="ARBA" id="ARBA00010618"/>
    </source>
</evidence>
<evidence type="ECO:0000313" key="11">
    <source>
        <dbReference type="EnsemblMetazoa" id="MDOA004498-PA"/>
    </source>
</evidence>
<sequence length="249" mass="29420">MRITQILRSKLKNFSNFPKEYIERSKKQVYYETPKGTPQYLNRTVERKRFRYTMNRPWTGHFRQQNMPGTIRKKVQITPIEDWSYFRGDRVEILVGKDKGKHGLVTQVIPERNWVVVDGINWHYRTVGAEEGFPGVLIRSEAPLDVTKDIRLVDPSDLQGCEFEWRYTEDGEKVRVSVRTGRIIPIPESNNHTHDYKAKAAYIEREGKDTPATVIQEVTFKPKLSTFEMDIMEEMGIEEDRIPKKSYWY</sequence>
<name>A0A1I8MFY7_MUSDO</name>
<dbReference type="InterPro" id="IPR014722">
    <property type="entry name" value="Rib_uL2_dom2"/>
</dbReference>
<keyword evidence="6 9" id="KW-0687">Ribonucleoprotein</keyword>
<protein>
    <recommendedName>
        <fullName evidence="7">Large ribosomal subunit protein uL24m</fullName>
    </recommendedName>
    <alternativeName>
        <fullName evidence="8">39S ribosomal protein L24, mitochondrial</fullName>
    </alternativeName>
</protein>
<evidence type="ECO:0000313" key="13">
    <source>
        <dbReference type="RefSeq" id="XP_005176474.1"/>
    </source>
</evidence>
<dbReference type="VEuPathDB" id="VectorBase:MDOMA2_007053"/>
<dbReference type="GO" id="GO:0003723">
    <property type="term" value="F:RNA binding"/>
    <property type="evidence" value="ECO:0007669"/>
    <property type="project" value="InterPro"/>
</dbReference>
<dbReference type="InterPro" id="IPR005824">
    <property type="entry name" value="KOW"/>
</dbReference>
<dbReference type="OrthoDB" id="359154at2759"/>
<dbReference type="Pfam" id="PF00467">
    <property type="entry name" value="KOW"/>
    <property type="match status" value="1"/>
</dbReference>
<organism evidence="11">
    <name type="scientific">Musca domestica</name>
    <name type="common">House fly</name>
    <dbReference type="NCBI Taxonomy" id="7370"/>
    <lineage>
        <taxon>Eukaryota</taxon>
        <taxon>Metazoa</taxon>
        <taxon>Ecdysozoa</taxon>
        <taxon>Arthropoda</taxon>
        <taxon>Hexapoda</taxon>
        <taxon>Insecta</taxon>
        <taxon>Pterygota</taxon>
        <taxon>Neoptera</taxon>
        <taxon>Endopterygota</taxon>
        <taxon>Diptera</taxon>
        <taxon>Brachycera</taxon>
        <taxon>Muscomorpha</taxon>
        <taxon>Muscoidea</taxon>
        <taxon>Muscidae</taxon>
        <taxon>Musca</taxon>
    </lineage>
</organism>
<dbReference type="GO" id="GO:0005840">
    <property type="term" value="C:ribosome"/>
    <property type="evidence" value="ECO:0007669"/>
    <property type="project" value="UniProtKB-KW"/>
</dbReference>
<reference evidence="11" key="1">
    <citation type="submission" date="2020-05" db="UniProtKB">
        <authorList>
            <consortium name="EnsemblMetazoa"/>
        </authorList>
    </citation>
    <scope>IDENTIFICATION</scope>
    <source>
        <strain evidence="11">Aabys</strain>
    </source>
</reference>
<dbReference type="EnsemblMetazoa" id="MDOA004498-RA">
    <property type="protein sequence ID" value="MDOA004498-PA"/>
    <property type="gene ID" value="MDOA004498"/>
</dbReference>
<keyword evidence="4 9" id="KW-0689">Ribosomal protein</keyword>
<dbReference type="AlphaFoldDB" id="A0A1I8MFY7"/>
<evidence type="ECO:0000256" key="7">
    <source>
        <dbReference type="ARBA" id="ARBA00035283"/>
    </source>
</evidence>
<dbReference type="Pfam" id="PF17136">
    <property type="entry name" value="ribosomal_L24"/>
    <property type="match status" value="1"/>
</dbReference>
<dbReference type="Gene3D" id="2.30.30.30">
    <property type="match status" value="1"/>
</dbReference>
<dbReference type="GO" id="GO:1990904">
    <property type="term" value="C:ribonucleoprotein complex"/>
    <property type="evidence" value="ECO:0007669"/>
    <property type="project" value="UniProtKB-KW"/>
</dbReference>
<dbReference type="InterPro" id="IPR005825">
    <property type="entry name" value="Ribosomal_uL24_CS"/>
</dbReference>
<accession>A0A1I8MFY7</accession>
<proteinExistence type="inferred from homology"/>
<dbReference type="FunFam" id="2.30.30.30:FF:000032">
    <property type="entry name" value="39S ribosomal protein L24, mitochondrial"/>
    <property type="match status" value="1"/>
</dbReference>
<evidence type="ECO:0000256" key="3">
    <source>
        <dbReference type="ARBA" id="ARBA00022946"/>
    </source>
</evidence>
<dbReference type="InterPro" id="IPR057264">
    <property type="entry name" value="Ribosomal_uL24_C"/>
</dbReference>
<gene>
    <name evidence="11" type="primary">101893735</name>
    <name evidence="13" type="synonym">LOC101893735</name>
</gene>
<dbReference type="InterPro" id="IPR003256">
    <property type="entry name" value="Ribosomal_uL24"/>
</dbReference>
<evidence type="ECO:0000256" key="1">
    <source>
        <dbReference type="ARBA" id="ARBA00004173"/>
    </source>
</evidence>
<dbReference type="SUPFAM" id="SSF50104">
    <property type="entry name" value="Translation proteins SH3-like domain"/>
    <property type="match status" value="1"/>
</dbReference>
<dbReference type="GO" id="GO:0006412">
    <property type="term" value="P:translation"/>
    <property type="evidence" value="ECO:0007669"/>
    <property type="project" value="InterPro"/>
</dbReference>
<evidence type="ECO:0000256" key="6">
    <source>
        <dbReference type="ARBA" id="ARBA00023274"/>
    </source>
</evidence>
<keyword evidence="5" id="KW-0496">Mitochondrion</keyword>
<dbReference type="SMART" id="SM00739">
    <property type="entry name" value="KOW"/>
    <property type="match status" value="1"/>
</dbReference>
<evidence type="ECO:0000256" key="9">
    <source>
        <dbReference type="RuleBase" id="RU003477"/>
    </source>
</evidence>
<dbReference type="HAMAP" id="MF_01326_B">
    <property type="entry name" value="Ribosomal_uL24_B"/>
    <property type="match status" value="1"/>
</dbReference>
<dbReference type="InterPro" id="IPR008991">
    <property type="entry name" value="Translation_prot_SH3-like_sf"/>
</dbReference>
<evidence type="ECO:0000259" key="10">
    <source>
        <dbReference type="SMART" id="SM00739"/>
    </source>
</evidence>
<dbReference type="PROSITE" id="PS01108">
    <property type="entry name" value="RIBOSOMAL_L24"/>
    <property type="match status" value="1"/>
</dbReference>
<keyword evidence="3" id="KW-0809">Transit peptide</keyword>
<dbReference type="PANTHER" id="PTHR12903">
    <property type="entry name" value="MITOCHONDRIAL RIBOSOMAL PROTEIN L24"/>
    <property type="match status" value="1"/>
</dbReference>
<reference evidence="13" key="2">
    <citation type="submission" date="2025-04" db="UniProtKB">
        <authorList>
            <consortium name="RefSeq"/>
        </authorList>
    </citation>
    <scope>IDENTIFICATION</scope>
    <source>
        <strain evidence="13">Aabys</strain>
    </source>
</reference>
<feature type="domain" description="KOW" evidence="10">
    <location>
        <begin position="84"/>
        <end position="111"/>
    </location>
</feature>
<dbReference type="RefSeq" id="XP_005176474.1">
    <property type="nucleotide sequence ID" value="XM_005176417.3"/>
</dbReference>
<comment type="similarity">
    <text evidence="2 9">Belongs to the universal ribosomal protein uL24 family.</text>
</comment>